<sequence>MLNYTEKSSCILTLLFHAIANSNAQSTATDNGPYLYTEKIARTLSKAGVRGTFFFNGDNYAIRKITGASVAMTRPPYGNYNELVQEVAAEQGQSLITWNLDSGDTIGATLKQSEEIYDNAVHHTDVSIIALNSEAIKSTA</sequence>
<keyword evidence="2" id="KW-1185">Reference proteome</keyword>
<accession>A0ACC1N1X8</accession>
<organism evidence="1 2">
    <name type="scientific">Zarea fungicola</name>
    <dbReference type="NCBI Taxonomy" id="93591"/>
    <lineage>
        <taxon>Eukaryota</taxon>
        <taxon>Fungi</taxon>
        <taxon>Dikarya</taxon>
        <taxon>Ascomycota</taxon>
        <taxon>Pezizomycotina</taxon>
        <taxon>Sordariomycetes</taxon>
        <taxon>Hypocreomycetidae</taxon>
        <taxon>Hypocreales</taxon>
        <taxon>Cordycipitaceae</taxon>
        <taxon>Zarea</taxon>
    </lineage>
</organism>
<gene>
    <name evidence="1" type="ORF">NQ176_g6804</name>
</gene>
<dbReference type="Proteomes" id="UP001143910">
    <property type="component" value="Unassembled WGS sequence"/>
</dbReference>
<name>A0ACC1N1X8_9HYPO</name>
<evidence type="ECO:0000313" key="2">
    <source>
        <dbReference type="Proteomes" id="UP001143910"/>
    </source>
</evidence>
<protein>
    <submittedName>
        <fullName evidence="1">Uncharacterized protein</fullName>
    </submittedName>
</protein>
<dbReference type="EMBL" id="JANJQO010001032">
    <property type="protein sequence ID" value="KAJ2973079.1"/>
    <property type="molecule type" value="Genomic_DNA"/>
</dbReference>
<evidence type="ECO:0000313" key="1">
    <source>
        <dbReference type="EMBL" id="KAJ2973079.1"/>
    </source>
</evidence>
<proteinExistence type="predicted"/>
<comment type="caution">
    <text evidence="1">The sequence shown here is derived from an EMBL/GenBank/DDBJ whole genome shotgun (WGS) entry which is preliminary data.</text>
</comment>
<reference evidence="1" key="1">
    <citation type="submission" date="2022-08" db="EMBL/GenBank/DDBJ databases">
        <title>Genome Sequence of Lecanicillium fungicola.</title>
        <authorList>
            <person name="Buettner E."/>
        </authorList>
    </citation>
    <scope>NUCLEOTIDE SEQUENCE</scope>
    <source>
        <strain evidence="1">Babe33</strain>
    </source>
</reference>